<comment type="similarity">
    <text evidence="1">Belongs to the cytochrome P450 family.</text>
</comment>
<gene>
    <name evidence="2" type="ORF">TWF694_005748</name>
</gene>
<proteinExistence type="inferred from homology"/>
<sequence>MMMGSKCGVVGMGQICNDRLNEATAEPTSKKENQPSSTVLPVIMKNYRPGFWATQKDVLGTVVGLVGGGTETSANTMAMAVYEACLNPSIQDKLYDELVGVFPERRADITFARAEKLPYLTAFIKEAFRTSPGLPGRLPRVVKEGGLIFNEQIIAEGVSLNSMEEPKIRVFNALFF</sequence>
<dbReference type="PRINTS" id="PR00463">
    <property type="entry name" value="EP450I"/>
</dbReference>
<reference evidence="2 3" key="1">
    <citation type="submission" date="2019-10" db="EMBL/GenBank/DDBJ databases">
        <authorList>
            <person name="Palmer J.M."/>
        </authorList>
    </citation>
    <scope>NUCLEOTIDE SEQUENCE [LARGE SCALE GENOMIC DNA]</scope>
    <source>
        <strain evidence="2 3">TWF694</strain>
    </source>
</reference>
<dbReference type="InterPro" id="IPR002401">
    <property type="entry name" value="Cyt_P450_E_grp-I"/>
</dbReference>
<keyword evidence="3" id="KW-1185">Reference proteome</keyword>
<dbReference type="Gene3D" id="1.10.630.10">
    <property type="entry name" value="Cytochrome P450"/>
    <property type="match status" value="1"/>
</dbReference>
<comment type="caution">
    <text evidence="2">The sequence shown here is derived from an EMBL/GenBank/DDBJ whole genome shotgun (WGS) entry which is preliminary data.</text>
</comment>
<evidence type="ECO:0008006" key="4">
    <source>
        <dbReference type="Google" id="ProtNLM"/>
    </source>
</evidence>
<organism evidence="2 3">
    <name type="scientific">Orbilia ellipsospora</name>
    <dbReference type="NCBI Taxonomy" id="2528407"/>
    <lineage>
        <taxon>Eukaryota</taxon>
        <taxon>Fungi</taxon>
        <taxon>Dikarya</taxon>
        <taxon>Ascomycota</taxon>
        <taxon>Pezizomycotina</taxon>
        <taxon>Orbiliomycetes</taxon>
        <taxon>Orbiliales</taxon>
        <taxon>Orbiliaceae</taxon>
        <taxon>Orbilia</taxon>
    </lineage>
</organism>
<dbReference type="InterPro" id="IPR036396">
    <property type="entry name" value="Cyt_P450_sf"/>
</dbReference>
<dbReference type="SUPFAM" id="SSF48264">
    <property type="entry name" value="Cytochrome P450"/>
    <property type="match status" value="1"/>
</dbReference>
<dbReference type="GO" id="GO:0016705">
    <property type="term" value="F:oxidoreductase activity, acting on paired donors, with incorporation or reduction of molecular oxygen"/>
    <property type="evidence" value="ECO:0007669"/>
    <property type="project" value="InterPro"/>
</dbReference>
<dbReference type="GO" id="GO:0005506">
    <property type="term" value="F:iron ion binding"/>
    <property type="evidence" value="ECO:0007669"/>
    <property type="project" value="InterPro"/>
</dbReference>
<dbReference type="Pfam" id="PF00067">
    <property type="entry name" value="p450"/>
    <property type="match status" value="1"/>
</dbReference>
<name>A0AAV9WTF9_9PEZI</name>
<dbReference type="GO" id="GO:0004497">
    <property type="term" value="F:monooxygenase activity"/>
    <property type="evidence" value="ECO:0007669"/>
    <property type="project" value="InterPro"/>
</dbReference>
<evidence type="ECO:0000313" key="3">
    <source>
        <dbReference type="Proteomes" id="UP001365542"/>
    </source>
</evidence>
<evidence type="ECO:0000256" key="1">
    <source>
        <dbReference type="ARBA" id="ARBA00010617"/>
    </source>
</evidence>
<dbReference type="InterPro" id="IPR050121">
    <property type="entry name" value="Cytochrome_P450_monoxygenase"/>
</dbReference>
<dbReference type="Proteomes" id="UP001365542">
    <property type="component" value="Unassembled WGS sequence"/>
</dbReference>
<dbReference type="EMBL" id="JAVHJO010000018">
    <property type="protein sequence ID" value="KAK6524085.1"/>
    <property type="molecule type" value="Genomic_DNA"/>
</dbReference>
<dbReference type="InterPro" id="IPR001128">
    <property type="entry name" value="Cyt_P450"/>
</dbReference>
<evidence type="ECO:0000313" key="2">
    <source>
        <dbReference type="EMBL" id="KAK6524085.1"/>
    </source>
</evidence>
<accession>A0AAV9WTF9</accession>
<dbReference type="AlphaFoldDB" id="A0AAV9WTF9"/>
<protein>
    <recommendedName>
        <fullName evidence="4">Cytochrome P450</fullName>
    </recommendedName>
</protein>
<dbReference type="PANTHER" id="PTHR24305">
    <property type="entry name" value="CYTOCHROME P450"/>
    <property type="match status" value="1"/>
</dbReference>
<dbReference type="PANTHER" id="PTHR24305:SF166">
    <property type="entry name" value="CYTOCHROME P450 12A4, MITOCHONDRIAL-RELATED"/>
    <property type="match status" value="1"/>
</dbReference>
<dbReference type="GO" id="GO:0020037">
    <property type="term" value="F:heme binding"/>
    <property type="evidence" value="ECO:0007669"/>
    <property type="project" value="InterPro"/>
</dbReference>